<dbReference type="EMBL" id="JAUEPT010000050">
    <property type="protein sequence ID" value="KAK0437178.1"/>
    <property type="molecule type" value="Genomic_DNA"/>
</dbReference>
<sequence>MIDSLSEVHPTSKIAWNLLFMRFDTFKMQVDALLSETAEIVVDIYDVVLSDYVQASREEVLQKQDKLRHLYDALFEQTIECSYLIRGYANKPVDGRVLSRNLLDKATKFQEGFETLREKLQSGFAQETLVVTLGTRQQVDELVMKKSLRDLRPSTELRPKSTCMKGTRVETISYLMSWIADCSGGMMWCSGLAGTGKSSLAGTLHELLTVHAGGRNRLGAFIRYDRVEYSDASRLIARIAYSLGMHDNRIGTAISEVIHRNRTVLSMPESELFRLLLQEPLERLLGLASEGPLVVMIDGMDEGDASEEMLDILSGGFGPRLPFIRLLVFSRPTEAISHAFNASSAVTTIVLEATSENVSRDIRFFIGYHFSGMFASLSARNVSNDLQEFCNMFRAVDGLSKRASGSFIWAATACRFVGESPSIARIVALLSVTVPANAMDALTALYRTILDVIVSETDDEEVTRESVYDVLGAMMVQGAPEGMTAKALDTLVFSPNEPQAHRVLARLGSVIHESIGYYQFFHASFSDFLQDKSKCGNEWYIDVDEHKGRLQERRLKVLKTMRSGT</sequence>
<evidence type="ECO:0000256" key="1">
    <source>
        <dbReference type="ARBA" id="ARBA00022737"/>
    </source>
</evidence>
<dbReference type="AlphaFoldDB" id="A0AA39MKG5"/>
<comment type="caution">
    <text evidence="3">The sequence shown here is derived from an EMBL/GenBank/DDBJ whole genome shotgun (WGS) entry which is preliminary data.</text>
</comment>
<dbReference type="PANTHER" id="PTHR10039:SF17">
    <property type="entry name" value="FUNGAL STAND N-TERMINAL GOODBYE DOMAIN-CONTAINING PROTEIN-RELATED"/>
    <property type="match status" value="1"/>
</dbReference>
<proteinExistence type="predicted"/>
<protein>
    <recommendedName>
        <fullName evidence="2">Nephrocystin 3-like N-terminal domain-containing protein</fullName>
    </recommendedName>
</protein>
<name>A0AA39MKG5_9AGAR</name>
<evidence type="ECO:0000313" key="4">
    <source>
        <dbReference type="Proteomes" id="UP001175226"/>
    </source>
</evidence>
<feature type="domain" description="Nephrocystin 3-like N-terminal" evidence="2">
    <location>
        <begin position="177"/>
        <end position="331"/>
    </location>
</feature>
<dbReference type="SUPFAM" id="SSF52540">
    <property type="entry name" value="P-loop containing nucleoside triphosphate hydrolases"/>
    <property type="match status" value="1"/>
</dbReference>
<accession>A0AA39MKG5</accession>
<keyword evidence="4" id="KW-1185">Reference proteome</keyword>
<organism evidence="3 4">
    <name type="scientific">Armillaria borealis</name>
    <dbReference type="NCBI Taxonomy" id="47425"/>
    <lineage>
        <taxon>Eukaryota</taxon>
        <taxon>Fungi</taxon>
        <taxon>Dikarya</taxon>
        <taxon>Basidiomycota</taxon>
        <taxon>Agaricomycotina</taxon>
        <taxon>Agaricomycetes</taxon>
        <taxon>Agaricomycetidae</taxon>
        <taxon>Agaricales</taxon>
        <taxon>Marasmiineae</taxon>
        <taxon>Physalacriaceae</taxon>
        <taxon>Armillaria</taxon>
    </lineage>
</organism>
<dbReference type="InterPro" id="IPR027417">
    <property type="entry name" value="P-loop_NTPase"/>
</dbReference>
<gene>
    <name evidence="3" type="ORF">EV421DRAFT_1075872</name>
</gene>
<evidence type="ECO:0000313" key="3">
    <source>
        <dbReference type="EMBL" id="KAK0437178.1"/>
    </source>
</evidence>
<reference evidence="3" key="1">
    <citation type="submission" date="2023-06" db="EMBL/GenBank/DDBJ databases">
        <authorList>
            <consortium name="Lawrence Berkeley National Laboratory"/>
            <person name="Ahrendt S."/>
            <person name="Sahu N."/>
            <person name="Indic B."/>
            <person name="Wong-Bajracharya J."/>
            <person name="Merenyi Z."/>
            <person name="Ke H.-M."/>
            <person name="Monk M."/>
            <person name="Kocsube S."/>
            <person name="Drula E."/>
            <person name="Lipzen A."/>
            <person name="Balint B."/>
            <person name="Henrissat B."/>
            <person name="Andreopoulos B."/>
            <person name="Martin F.M."/>
            <person name="Harder C.B."/>
            <person name="Rigling D."/>
            <person name="Ford K.L."/>
            <person name="Foster G.D."/>
            <person name="Pangilinan J."/>
            <person name="Papanicolaou A."/>
            <person name="Barry K."/>
            <person name="LaButti K."/>
            <person name="Viragh M."/>
            <person name="Koriabine M."/>
            <person name="Yan M."/>
            <person name="Riley R."/>
            <person name="Champramary S."/>
            <person name="Plett K.L."/>
            <person name="Tsai I.J."/>
            <person name="Slot J."/>
            <person name="Sipos G."/>
            <person name="Plett J."/>
            <person name="Nagy L.G."/>
            <person name="Grigoriev I.V."/>
        </authorList>
    </citation>
    <scope>NUCLEOTIDE SEQUENCE</scope>
    <source>
        <strain evidence="3">FPL87.14</strain>
    </source>
</reference>
<dbReference type="Pfam" id="PF24883">
    <property type="entry name" value="NPHP3_N"/>
    <property type="match status" value="1"/>
</dbReference>
<dbReference type="InterPro" id="IPR056884">
    <property type="entry name" value="NPHP3-like_N"/>
</dbReference>
<evidence type="ECO:0000259" key="2">
    <source>
        <dbReference type="Pfam" id="PF24883"/>
    </source>
</evidence>
<dbReference type="Gene3D" id="3.40.50.300">
    <property type="entry name" value="P-loop containing nucleotide triphosphate hydrolases"/>
    <property type="match status" value="1"/>
</dbReference>
<dbReference type="Proteomes" id="UP001175226">
    <property type="component" value="Unassembled WGS sequence"/>
</dbReference>
<dbReference type="PANTHER" id="PTHR10039">
    <property type="entry name" value="AMELOGENIN"/>
    <property type="match status" value="1"/>
</dbReference>
<keyword evidence="1" id="KW-0677">Repeat</keyword>